<evidence type="ECO:0000256" key="4">
    <source>
        <dbReference type="SAM" id="MobiDB-lite"/>
    </source>
</evidence>
<keyword evidence="2" id="KW-0964">Secreted</keyword>
<dbReference type="SMART" id="SM00643">
    <property type="entry name" value="C345C"/>
    <property type="match status" value="1"/>
</dbReference>
<proteinExistence type="predicted"/>
<dbReference type="Pfam" id="PF01759">
    <property type="entry name" value="NTR"/>
    <property type="match status" value="1"/>
</dbReference>
<dbReference type="InterPro" id="IPR018933">
    <property type="entry name" value="Netrin_module_non-TIMP"/>
</dbReference>
<dbReference type="AlphaFoldDB" id="A0ABD2VZI5"/>
<dbReference type="Proteomes" id="UP001627154">
    <property type="component" value="Unassembled WGS sequence"/>
</dbReference>
<evidence type="ECO:0000256" key="2">
    <source>
        <dbReference type="ARBA" id="ARBA00022525"/>
    </source>
</evidence>
<reference evidence="6 7" key="1">
    <citation type="journal article" date="2024" name="bioRxiv">
        <title>A reference genome for Trichogramma kaykai: A tiny desert-dwelling parasitoid wasp with competing sex-ratio distorters.</title>
        <authorList>
            <person name="Culotta J."/>
            <person name="Lindsey A.R."/>
        </authorList>
    </citation>
    <scope>NUCLEOTIDE SEQUENCE [LARGE SCALE GENOMIC DNA]</scope>
    <source>
        <strain evidence="6 7">KSX58</strain>
    </source>
</reference>
<dbReference type="CDD" id="cd03579">
    <property type="entry name" value="NTR_netrin-1_like"/>
    <property type="match status" value="1"/>
</dbReference>
<accession>A0ABD2VZI5</accession>
<name>A0ABD2VZI5_9HYME</name>
<evidence type="ECO:0000259" key="5">
    <source>
        <dbReference type="PROSITE" id="PS50189"/>
    </source>
</evidence>
<organism evidence="6 7">
    <name type="scientific">Trichogramma kaykai</name>
    <dbReference type="NCBI Taxonomy" id="54128"/>
    <lineage>
        <taxon>Eukaryota</taxon>
        <taxon>Metazoa</taxon>
        <taxon>Ecdysozoa</taxon>
        <taxon>Arthropoda</taxon>
        <taxon>Hexapoda</taxon>
        <taxon>Insecta</taxon>
        <taxon>Pterygota</taxon>
        <taxon>Neoptera</taxon>
        <taxon>Endopterygota</taxon>
        <taxon>Hymenoptera</taxon>
        <taxon>Apocrita</taxon>
        <taxon>Proctotrupomorpha</taxon>
        <taxon>Chalcidoidea</taxon>
        <taxon>Trichogrammatidae</taxon>
        <taxon>Trichogramma</taxon>
    </lineage>
</organism>
<dbReference type="SUPFAM" id="SSF50242">
    <property type="entry name" value="TIMP-like"/>
    <property type="match status" value="1"/>
</dbReference>
<gene>
    <name evidence="6" type="ORF">TKK_018581</name>
</gene>
<dbReference type="Gene3D" id="2.40.50.120">
    <property type="match status" value="1"/>
</dbReference>
<evidence type="ECO:0000256" key="1">
    <source>
        <dbReference type="ARBA" id="ARBA00004613"/>
    </source>
</evidence>
<protein>
    <recommendedName>
        <fullName evidence="5">NTR domain-containing protein</fullName>
    </recommendedName>
</protein>
<dbReference type="EMBL" id="JBJJXI010000151">
    <property type="protein sequence ID" value="KAL3385846.1"/>
    <property type="molecule type" value="Genomic_DNA"/>
</dbReference>
<evidence type="ECO:0000256" key="3">
    <source>
        <dbReference type="ARBA" id="ARBA00023157"/>
    </source>
</evidence>
<evidence type="ECO:0000313" key="6">
    <source>
        <dbReference type="EMBL" id="KAL3385846.1"/>
    </source>
</evidence>
<dbReference type="PROSITE" id="PS50189">
    <property type="entry name" value="NTR"/>
    <property type="match status" value="1"/>
</dbReference>
<feature type="region of interest" description="Disordered" evidence="4">
    <location>
        <begin position="194"/>
        <end position="216"/>
    </location>
</feature>
<keyword evidence="7" id="KW-1185">Reference proteome</keyword>
<evidence type="ECO:0000313" key="7">
    <source>
        <dbReference type="Proteomes" id="UP001627154"/>
    </source>
</evidence>
<comment type="caution">
    <text evidence="6">The sequence shown here is derived from an EMBL/GenBank/DDBJ whole genome shotgun (WGS) entry which is preliminary data.</text>
</comment>
<feature type="domain" description="NTR" evidence="5">
    <location>
        <begin position="228"/>
        <end position="366"/>
    </location>
</feature>
<sequence length="367" mass="42095">MSETASEAATPVAAAATAATARAVMQRPIPAKIDATQVLELVPARELLSGVNLVLLIVPRDKSELLYFPLSLRQLELLLRCWICLEHEKDLQIVSREPRPYFPPKNGLPVGFPVHVHGNCHLHHQVHNDVEEKRKKRRERYSRNDGSVITSCRMRFTGNPCDCTYHCGAQREQLRARLYTFRYRHAGESITDADKTRRRSVSRAARESSRVAPHMDVGPFRDTATKQCGKCRASTRRLNLNKYCKRDYALLIRVTDRFKKVADSPSAVSGGPANSWVRFTVNVMMIYKRNRDSRIVRGPTPLYVQSADLACRCPKIKPNQSYLVLGMESDSMSRDGLTVSERSIMIEWRDEWSRRMRRFERRARSCH</sequence>
<dbReference type="GO" id="GO:0005576">
    <property type="term" value="C:extracellular region"/>
    <property type="evidence" value="ECO:0007669"/>
    <property type="project" value="UniProtKB-SubCell"/>
</dbReference>
<comment type="subcellular location">
    <subcellularLocation>
        <location evidence="1">Secreted</location>
    </subcellularLocation>
</comment>
<dbReference type="InterPro" id="IPR001134">
    <property type="entry name" value="Netrin_domain"/>
</dbReference>
<keyword evidence="3" id="KW-1015">Disulfide bond</keyword>
<dbReference type="InterPro" id="IPR008993">
    <property type="entry name" value="TIMP-like_OB-fold"/>
</dbReference>